<reference evidence="3 4" key="1">
    <citation type="submission" date="2020-10" db="EMBL/GenBank/DDBJ databases">
        <title>Genomic characterization of underground lake bacteria from Wind Cave National Park: Insight into the archetypical LuxI/LuxR and identification of LuxR solos.</title>
        <authorList>
            <person name="Wengert P.C."/>
            <person name="Savka M.A."/>
        </authorList>
    </citation>
    <scope>NUCLEOTIDE SEQUENCE [LARGE SCALE GENOMIC DNA]</scope>
    <source>
        <strain evidence="3 4">SD316</strain>
    </source>
</reference>
<keyword evidence="2" id="KW-0812">Transmembrane</keyword>
<feature type="compositionally biased region" description="Pro residues" evidence="1">
    <location>
        <begin position="472"/>
        <end position="486"/>
    </location>
</feature>
<evidence type="ECO:0000256" key="1">
    <source>
        <dbReference type="SAM" id="MobiDB-lite"/>
    </source>
</evidence>
<comment type="caution">
    <text evidence="3">The sequence shown here is derived from an EMBL/GenBank/DDBJ whole genome shotgun (WGS) entry which is preliminary data.</text>
</comment>
<dbReference type="Proteomes" id="UP000718278">
    <property type="component" value="Unassembled WGS sequence"/>
</dbReference>
<keyword evidence="2" id="KW-1133">Transmembrane helix</keyword>
<evidence type="ECO:0000313" key="3">
    <source>
        <dbReference type="EMBL" id="MBO1040189.1"/>
    </source>
</evidence>
<name>A0ABS3JZV6_9HYPH</name>
<feature type="transmembrane region" description="Helical" evidence="2">
    <location>
        <begin position="585"/>
        <end position="605"/>
    </location>
</feature>
<evidence type="ECO:0000256" key="2">
    <source>
        <dbReference type="SAM" id="Phobius"/>
    </source>
</evidence>
<accession>A0ABS3JZV6</accession>
<dbReference type="EMBL" id="JADIJS010000002">
    <property type="protein sequence ID" value="MBO1040189.1"/>
    <property type="molecule type" value="Genomic_DNA"/>
</dbReference>
<keyword evidence="2" id="KW-0472">Membrane</keyword>
<gene>
    <name evidence="3" type="ORF">IPV26_11010</name>
</gene>
<keyword evidence="4" id="KW-1185">Reference proteome</keyword>
<protein>
    <submittedName>
        <fullName evidence="3">Uncharacterized protein</fullName>
    </submittedName>
</protein>
<proteinExistence type="predicted"/>
<dbReference type="RefSeq" id="WP_207488707.1">
    <property type="nucleotide sequence ID" value="NZ_JADIJS010000002.1"/>
</dbReference>
<feature type="region of interest" description="Disordered" evidence="1">
    <location>
        <begin position="466"/>
        <end position="516"/>
    </location>
</feature>
<organism evidence="3 4">
    <name type="scientific">Brucella pituitosa</name>
    <dbReference type="NCBI Taxonomy" id="571256"/>
    <lineage>
        <taxon>Bacteria</taxon>
        <taxon>Pseudomonadati</taxon>
        <taxon>Pseudomonadota</taxon>
        <taxon>Alphaproteobacteria</taxon>
        <taxon>Hyphomicrobiales</taxon>
        <taxon>Brucellaceae</taxon>
        <taxon>Brucella/Ochrobactrum group</taxon>
        <taxon>Brucella</taxon>
    </lineage>
</organism>
<sequence length="608" mass="65766">MFIKFRTPGWGLFWVALAAIFFIYTYQSQAQTAGTGSWRVVDFKYTASGVTVHVQAPPVCRSSFSTLAIALSCLSNKSWNFGYYTSQIAGTAELHAKYNNGLARESVAYCNSQTSVGVINSNYANSNSATSLYRVRCSFNILNISREYIGSGNSAYLNTEILNMNLNTGRSGSSCSPSNNSRCYTPRNVATNTTNAIDFLGIAFFPDEDVEERPDEPEDNECVDKSLTLALSAAEKNAKNPTAGEEFDFSGCTYRWEKPRSTPDTYTSACLSPIGGETLCFAIGVRLLSPPAPAAYEEITPENPLVVKIGDTAAEQKALKAPETAKELIGWGGNFGILIPLASQLPVVGNLVQAASQVSPELWSAWLNSFDEGLVKFELDYKKEQSPQDYYHPGNHTEGGAYLGAFDRDWGKTGYDADKAWNWNSTPATSVEDTGKLAVIEQPNGPSSGGGDTYITNITNHYNNSTIKYPPGVTPPGGNPTPPPDSSVPGEYPGHGDPEGDPDGDPEGEYEAGNRFYTPKYPNGLGGVWDGFKEEIMQTSGIGEFLNAFKMPTNVATSDLCFNFDFDMGKVIDLGEQGFCISENIILIVKALLIISAFVVARSLVFGG</sequence>
<feature type="compositionally biased region" description="Acidic residues" evidence="1">
    <location>
        <begin position="499"/>
        <end position="510"/>
    </location>
</feature>
<evidence type="ECO:0000313" key="4">
    <source>
        <dbReference type="Proteomes" id="UP000718278"/>
    </source>
</evidence>